<dbReference type="InterPro" id="IPR049363">
    <property type="entry name" value="RMI1_N"/>
</dbReference>
<proteinExistence type="inferred from homology"/>
<feature type="domain" description="RecQ mediated genome instability protein 1 OB-fold" evidence="4">
    <location>
        <begin position="72"/>
        <end position="233"/>
    </location>
</feature>
<evidence type="ECO:0000256" key="3">
    <source>
        <dbReference type="SAM" id="MobiDB-lite"/>
    </source>
</evidence>
<dbReference type="AlphaFoldDB" id="A0A2P5HQX6"/>
<dbReference type="PANTHER" id="PTHR14790">
    <property type="entry name" value="RECQ-MEDIATED GENOME INSTABILITY PROTEIN 1 RMI1"/>
    <property type="match status" value="1"/>
</dbReference>
<evidence type="ECO:0000259" key="4">
    <source>
        <dbReference type="Pfam" id="PF08585"/>
    </source>
</evidence>
<dbReference type="PANTHER" id="PTHR14790:SF15">
    <property type="entry name" value="RECQ-MEDIATED GENOME INSTABILITY PROTEIN 1"/>
    <property type="match status" value="1"/>
</dbReference>
<feature type="domain" description="RMI1 N-terminal" evidence="5">
    <location>
        <begin position="11"/>
        <end position="55"/>
    </location>
</feature>
<sequence length="248" mass="26924">MSLSAQINTQLRSLNLPPPSQPWLQSLISARDPPPPIPSLVMTAKTRLLASDLTTPGLLDPDSIPNISLPIGVTNSAVKETRLGRPVYVQVADIEDLARSRWEQVEELEAIERGEQTRGREVVRLPANGADVDDAQNGSADGPGRVREQPGPAGAASNKATHRLILQDCKGQKIYGLELKRLSRIATGTLNLGEKILLKRGAVVARGVVLLEPETCHILGGKVDAWQRAWVSTRLTRLRETVRPAEQG</sequence>
<dbReference type="Pfam" id="PF08585">
    <property type="entry name" value="RMI1_N_C"/>
    <property type="match status" value="1"/>
</dbReference>
<gene>
    <name evidence="6" type="ORF">DHEL01_v208954</name>
</gene>
<evidence type="ECO:0000259" key="5">
    <source>
        <dbReference type="Pfam" id="PF21000"/>
    </source>
</evidence>
<dbReference type="FunCoup" id="A0A2P5HQX6">
    <property type="interactions" value="18"/>
</dbReference>
<dbReference type="GO" id="GO:0000724">
    <property type="term" value="P:double-strand break repair via homologous recombination"/>
    <property type="evidence" value="ECO:0007669"/>
    <property type="project" value="TreeGrafter"/>
</dbReference>
<dbReference type="OrthoDB" id="341511at2759"/>
<dbReference type="InParanoid" id="A0A2P5HQX6"/>
<name>A0A2P5HQX6_DIAHE</name>
<dbReference type="Proteomes" id="UP000094444">
    <property type="component" value="Unassembled WGS sequence"/>
</dbReference>
<dbReference type="InterPro" id="IPR013894">
    <property type="entry name" value="RMI1_OB"/>
</dbReference>
<reference evidence="6" key="1">
    <citation type="submission" date="2017-09" db="EMBL/GenBank/DDBJ databases">
        <title>Polyketide synthases of a Diaporthe helianthi virulent isolate.</title>
        <authorList>
            <person name="Baroncelli R."/>
        </authorList>
    </citation>
    <scope>NUCLEOTIDE SEQUENCE [LARGE SCALE GENOMIC DNA]</scope>
    <source>
        <strain evidence="6">7/96</strain>
    </source>
</reference>
<dbReference type="Pfam" id="PF21000">
    <property type="entry name" value="RMI1_N_N"/>
    <property type="match status" value="1"/>
</dbReference>
<evidence type="ECO:0000313" key="6">
    <source>
        <dbReference type="EMBL" id="POS72649.1"/>
    </source>
</evidence>
<comment type="similarity">
    <text evidence="1">Belongs to the RMI1 family.</text>
</comment>
<evidence type="ECO:0000256" key="2">
    <source>
        <dbReference type="ARBA" id="ARBA00018987"/>
    </source>
</evidence>
<dbReference type="GO" id="GO:0031422">
    <property type="term" value="C:RecQ family helicase-topoisomerase III complex"/>
    <property type="evidence" value="ECO:0007669"/>
    <property type="project" value="TreeGrafter"/>
</dbReference>
<comment type="caution">
    <text evidence="6">The sequence shown here is derived from an EMBL/GenBank/DDBJ whole genome shotgun (WGS) entry which is preliminary data.</text>
</comment>
<organism evidence="6 7">
    <name type="scientific">Diaporthe helianthi</name>
    <dbReference type="NCBI Taxonomy" id="158607"/>
    <lineage>
        <taxon>Eukaryota</taxon>
        <taxon>Fungi</taxon>
        <taxon>Dikarya</taxon>
        <taxon>Ascomycota</taxon>
        <taxon>Pezizomycotina</taxon>
        <taxon>Sordariomycetes</taxon>
        <taxon>Sordariomycetidae</taxon>
        <taxon>Diaporthales</taxon>
        <taxon>Diaporthaceae</taxon>
        <taxon>Diaporthe</taxon>
    </lineage>
</organism>
<evidence type="ECO:0000256" key="1">
    <source>
        <dbReference type="ARBA" id="ARBA00006395"/>
    </source>
</evidence>
<evidence type="ECO:0000313" key="7">
    <source>
        <dbReference type="Proteomes" id="UP000094444"/>
    </source>
</evidence>
<protein>
    <recommendedName>
        <fullName evidence="2">RecQ-mediated genome instability protein 1</fullName>
    </recommendedName>
</protein>
<accession>A0A2P5HQX6</accession>
<dbReference type="Gene3D" id="2.40.50.770">
    <property type="entry name" value="RecQ-mediated genome instability protein Rmi1, C-terminal domain"/>
    <property type="match status" value="1"/>
</dbReference>
<dbReference type="STRING" id="158607.A0A2P5HQX6"/>
<dbReference type="InterPro" id="IPR042470">
    <property type="entry name" value="RMI1_N_C_sf"/>
</dbReference>
<dbReference type="GO" id="GO:0000712">
    <property type="term" value="P:resolution of meiotic recombination intermediates"/>
    <property type="evidence" value="ECO:0007669"/>
    <property type="project" value="TreeGrafter"/>
</dbReference>
<dbReference type="GO" id="GO:0016604">
    <property type="term" value="C:nuclear body"/>
    <property type="evidence" value="ECO:0007669"/>
    <property type="project" value="TreeGrafter"/>
</dbReference>
<dbReference type="EMBL" id="MAVT02000955">
    <property type="protein sequence ID" value="POS72649.1"/>
    <property type="molecule type" value="Genomic_DNA"/>
</dbReference>
<keyword evidence="7" id="KW-1185">Reference proteome</keyword>
<feature type="region of interest" description="Disordered" evidence="3">
    <location>
        <begin position="126"/>
        <end position="159"/>
    </location>
</feature>